<feature type="transmembrane region" description="Helical" evidence="1">
    <location>
        <begin position="125"/>
        <end position="147"/>
    </location>
</feature>
<proteinExistence type="predicted"/>
<dbReference type="Proteomes" id="UP001550378">
    <property type="component" value="Unassembled WGS sequence"/>
</dbReference>
<feature type="transmembrane region" description="Helical" evidence="1">
    <location>
        <begin position="167"/>
        <end position="189"/>
    </location>
</feature>
<evidence type="ECO:0000256" key="1">
    <source>
        <dbReference type="SAM" id="Phobius"/>
    </source>
</evidence>
<protein>
    <recommendedName>
        <fullName evidence="4">ABC transporter permease</fullName>
    </recommendedName>
</protein>
<feature type="transmembrane region" description="Helical" evidence="1">
    <location>
        <begin position="81"/>
        <end position="104"/>
    </location>
</feature>
<evidence type="ECO:0008006" key="4">
    <source>
        <dbReference type="Google" id="ProtNLM"/>
    </source>
</evidence>
<feature type="transmembrane region" description="Helical" evidence="1">
    <location>
        <begin position="20"/>
        <end position="38"/>
    </location>
</feature>
<name>A0ABV2WDP9_9ACTN</name>
<sequence>MSTLAPRGLTWTVLRVHRRALLISGAFLALAAVALVWLRTEGREAATSPTSCATPARPGVPLCDAAFFQAPLSDFPGDMSLAATVIAWLPLAVALYAGAVLFGGEMERGTARLAWTQSMTPGRWFATKLALPAVVITAGFSLLSLLYRWARGSAPRRLSDRWYYTDVFVATGPAVLAYGLLALAVGALAGLLVRRALPAGGIALAVTGLVMVLCERWRSDFWTPVEQVWKNSRGELGNSAWQLDMGLITPSGRRIHDCLQPGVPAPPGCYEARSARQWYALHHPGDHFWPIQLVETGIVLALAALATVLAFRVLRRHHA</sequence>
<dbReference type="EMBL" id="JBEXZR010000036">
    <property type="protein sequence ID" value="MEU0711467.1"/>
    <property type="molecule type" value="Genomic_DNA"/>
</dbReference>
<organism evidence="2 3">
    <name type="scientific">Streptomyces lavendulocolor</name>
    <dbReference type="NCBI Taxonomy" id="67316"/>
    <lineage>
        <taxon>Bacteria</taxon>
        <taxon>Bacillati</taxon>
        <taxon>Actinomycetota</taxon>
        <taxon>Actinomycetes</taxon>
        <taxon>Kitasatosporales</taxon>
        <taxon>Streptomycetaceae</taxon>
        <taxon>Streptomyces</taxon>
    </lineage>
</organism>
<reference evidence="2 3" key="1">
    <citation type="submission" date="2024-06" db="EMBL/GenBank/DDBJ databases">
        <title>The Natural Products Discovery Center: Release of the First 8490 Sequenced Strains for Exploring Actinobacteria Biosynthetic Diversity.</title>
        <authorList>
            <person name="Kalkreuter E."/>
            <person name="Kautsar S.A."/>
            <person name="Yang D."/>
            <person name="Bader C.D."/>
            <person name="Teijaro C.N."/>
            <person name="Fluegel L."/>
            <person name="Davis C.M."/>
            <person name="Simpson J.R."/>
            <person name="Lauterbach L."/>
            <person name="Steele A.D."/>
            <person name="Gui C."/>
            <person name="Meng S."/>
            <person name="Li G."/>
            <person name="Viehrig K."/>
            <person name="Ye F."/>
            <person name="Su P."/>
            <person name="Kiefer A.F."/>
            <person name="Nichols A."/>
            <person name="Cepeda A.J."/>
            <person name="Yan W."/>
            <person name="Fan B."/>
            <person name="Jiang Y."/>
            <person name="Adhikari A."/>
            <person name="Zheng C.-J."/>
            <person name="Schuster L."/>
            <person name="Cowan T.M."/>
            <person name="Smanski M.J."/>
            <person name="Chevrette M.G."/>
            <person name="De Carvalho L.P.S."/>
            <person name="Shen B."/>
        </authorList>
    </citation>
    <scope>NUCLEOTIDE SEQUENCE [LARGE SCALE GENOMIC DNA]</scope>
    <source>
        <strain evidence="2 3">NPDC006337</strain>
    </source>
</reference>
<keyword evidence="1" id="KW-0472">Membrane</keyword>
<gene>
    <name evidence="2" type="ORF">ABZ508_29320</name>
</gene>
<feature type="transmembrane region" description="Helical" evidence="1">
    <location>
        <begin position="196"/>
        <end position="213"/>
    </location>
</feature>
<keyword evidence="1" id="KW-0812">Transmembrane</keyword>
<evidence type="ECO:0000313" key="3">
    <source>
        <dbReference type="Proteomes" id="UP001550378"/>
    </source>
</evidence>
<dbReference type="RefSeq" id="WP_359652439.1">
    <property type="nucleotide sequence ID" value="NZ_JBEXZO010000014.1"/>
</dbReference>
<evidence type="ECO:0000313" key="2">
    <source>
        <dbReference type="EMBL" id="MEU0711467.1"/>
    </source>
</evidence>
<accession>A0ABV2WDP9</accession>
<keyword evidence="1" id="KW-1133">Transmembrane helix</keyword>
<comment type="caution">
    <text evidence="2">The sequence shown here is derived from an EMBL/GenBank/DDBJ whole genome shotgun (WGS) entry which is preliminary data.</text>
</comment>
<feature type="transmembrane region" description="Helical" evidence="1">
    <location>
        <begin position="288"/>
        <end position="314"/>
    </location>
</feature>
<keyword evidence="3" id="KW-1185">Reference proteome</keyword>